<reference evidence="2 3" key="1">
    <citation type="submission" date="2023-10" db="EMBL/GenBank/DDBJ databases">
        <title>Glaciecola aquimarina strain GGW-M5 nov., isolated from a coastal seawater.</title>
        <authorList>
            <person name="Bayburt H."/>
            <person name="Kim J.M."/>
            <person name="Choi B.J."/>
            <person name="Jeon C.O."/>
        </authorList>
    </citation>
    <scope>NUCLEOTIDE SEQUENCE [LARGE SCALE GENOMIC DNA]</scope>
    <source>
        <strain evidence="2 3">KCTC 32108</strain>
    </source>
</reference>
<evidence type="ECO:0000313" key="3">
    <source>
        <dbReference type="Proteomes" id="UP001247805"/>
    </source>
</evidence>
<evidence type="ECO:0000256" key="1">
    <source>
        <dbReference type="SAM" id="SignalP"/>
    </source>
</evidence>
<protein>
    <submittedName>
        <fullName evidence="2">Uncharacterized protein</fullName>
    </submittedName>
</protein>
<evidence type="ECO:0000313" key="2">
    <source>
        <dbReference type="EMBL" id="MDU0353295.1"/>
    </source>
</evidence>
<feature type="signal peptide" evidence="1">
    <location>
        <begin position="1"/>
        <end position="22"/>
    </location>
</feature>
<dbReference type="InterPro" id="IPR011013">
    <property type="entry name" value="Gal_mutarotase_sf_dom"/>
</dbReference>
<accession>A0ABU3STG3</accession>
<dbReference type="SUPFAM" id="SSF74650">
    <property type="entry name" value="Galactose mutarotase-like"/>
    <property type="match status" value="1"/>
</dbReference>
<dbReference type="RefSeq" id="WP_316024977.1">
    <property type="nucleotide sequence ID" value="NZ_JAWDIO010000002.1"/>
</dbReference>
<organism evidence="2 3">
    <name type="scientific">Paraglaciecola aquimarina</name>
    <dbReference type="NCBI Taxonomy" id="1235557"/>
    <lineage>
        <taxon>Bacteria</taxon>
        <taxon>Pseudomonadati</taxon>
        <taxon>Pseudomonadota</taxon>
        <taxon>Gammaproteobacteria</taxon>
        <taxon>Alteromonadales</taxon>
        <taxon>Alteromonadaceae</taxon>
        <taxon>Paraglaciecola</taxon>
    </lineage>
</organism>
<keyword evidence="1" id="KW-0732">Signal</keyword>
<gene>
    <name evidence="2" type="ORF">RS130_04535</name>
</gene>
<dbReference type="InterPro" id="IPR014718">
    <property type="entry name" value="GH-type_carb-bd"/>
</dbReference>
<keyword evidence="3" id="KW-1185">Reference proteome</keyword>
<dbReference type="Gene3D" id="2.70.98.10">
    <property type="match status" value="1"/>
</dbReference>
<sequence length="333" mass="37663">MRNLYLLYITAISVALSTLSSAADLRHAPQAVISNGFVTAKVWLPDPAKGFYRGTRFDWSGVISSLRYQGHEYFGSWKDSVEPHNEIVGPVESFTANNKVLGYKEAKVGETFVRIGVGLCEKPDEEKYQWQRVYKIVDPSKWTIKQDNNWIEFTHNLSDGKGYAYRYTKRLTLTQGKAELVLSHSLTNMGERQIDTEVFNHNFFVIDGRPSGPEFEVSFPFPLTATRADLKGRIAIKDNTIHYPKVMTKGMDGMIGTGLTGFSTKAADNAFQIVNKKTGAGVRAKIDQPLSKLFFWTMENTICPEPFIYMQIKPGATHRWNTEYTFFVQPAAQ</sequence>
<name>A0ABU3STG3_9ALTE</name>
<feature type="chain" id="PRO_5046707804" evidence="1">
    <location>
        <begin position="23"/>
        <end position="333"/>
    </location>
</feature>
<comment type="caution">
    <text evidence="2">The sequence shown here is derived from an EMBL/GenBank/DDBJ whole genome shotgun (WGS) entry which is preliminary data.</text>
</comment>
<proteinExistence type="predicted"/>
<dbReference type="EMBL" id="JAWDIO010000002">
    <property type="protein sequence ID" value="MDU0353295.1"/>
    <property type="molecule type" value="Genomic_DNA"/>
</dbReference>
<dbReference type="Proteomes" id="UP001247805">
    <property type="component" value="Unassembled WGS sequence"/>
</dbReference>